<gene>
    <name evidence="1" type="ORF">DUI87_05822</name>
</gene>
<organism evidence="1 2">
    <name type="scientific">Hirundo rustica rustica</name>
    <dbReference type="NCBI Taxonomy" id="333673"/>
    <lineage>
        <taxon>Eukaryota</taxon>
        <taxon>Metazoa</taxon>
        <taxon>Chordata</taxon>
        <taxon>Craniata</taxon>
        <taxon>Vertebrata</taxon>
        <taxon>Euteleostomi</taxon>
        <taxon>Archelosauria</taxon>
        <taxon>Archosauria</taxon>
        <taxon>Dinosauria</taxon>
        <taxon>Saurischia</taxon>
        <taxon>Theropoda</taxon>
        <taxon>Coelurosauria</taxon>
        <taxon>Aves</taxon>
        <taxon>Neognathae</taxon>
        <taxon>Neoaves</taxon>
        <taxon>Telluraves</taxon>
        <taxon>Australaves</taxon>
        <taxon>Passeriformes</taxon>
        <taxon>Sylvioidea</taxon>
        <taxon>Hirundinidae</taxon>
        <taxon>Hirundo</taxon>
    </lineage>
</organism>
<sequence>MGLYELHAGRYRQGNEGIENSLAKKDLGPLMDDKLDTSQQCALGPECQSPPWLHPNPSGHWGQGGDSALVLHTCETPSAELHPALGSSAQEGMDLLEPVTGWRRDTKMIRMEPLTYEDRLRDLEPIGEKKKASFMQADSDRTVWNALEWKEVKFRLYIRKKFFTVRVMRV</sequence>
<protein>
    <submittedName>
        <fullName evidence="1">Uncharacterized protein</fullName>
    </submittedName>
</protein>
<keyword evidence="2" id="KW-1185">Reference proteome</keyword>
<proteinExistence type="predicted"/>
<reference evidence="1 2" key="1">
    <citation type="submission" date="2018-07" db="EMBL/GenBank/DDBJ databases">
        <title>A high quality draft genome assembly of the barn swallow (H. rustica rustica).</title>
        <authorList>
            <person name="Formenti G."/>
            <person name="Chiara M."/>
            <person name="Poveda L."/>
            <person name="Francoijs K.-J."/>
            <person name="Bonisoli-Alquati A."/>
            <person name="Canova L."/>
            <person name="Gianfranceschi L."/>
            <person name="Horner D.S."/>
            <person name="Saino N."/>
        </authorList>
    </citation>
    <scope>NUCLEOTIDE SEQUENCE [LARGE SCALE GENOMIC DNA]</scope>
    <source>
        <strain evidence="1">Chelidonia</strain>
        <tissue evidence="1">Blood</tissue>
    </source>
</reference>
<dbReference type="AlphaFoldDB" id="A0A3M0L0F1"/>
<dbReference type="EMBL" id="QRBI01000099">
    <property type="protein sequence ID" value="RMC17244.1"/>
    <property type="molecule type" value="Genomic_DNA"/>
</dbReference>
<accession>A0A3M0L0F1</accession>
<evidence type="ECO:0000313" key="1">
    <source>
        <dbReference type="EMBL" id="RMC17244.1"/>
    </source>
</evidence>
<evidence type="ECO:0000313" key="2">
    <source>
        <dbReference type="Proteomes" id="UP000269221"/>
    </source>
</evidence>
<comment type="caution">
    <text evidence="1">The sequence shown here is derived from an EMBL/GenBank/DDBJ whole genome shotgun (WGS) entry which is preliminary data.</text>
</comment>
<dbReference type="STRING" id="333673.A0A3M0L0F1"/>
<name>A0A3M0L0F1_HIRRU</name>
<dbReference type="Proteomes" id="UP000269221">
    <property type="component" value="Unassembled WGS sequence"/>
</dbReference>